<gene>
    <name evidence="2" type="ORF">OV079_24390</name>
</gene>
<comment type="caution">
    <text evidence="2">The sequence shown here is derived from an EMBL/GenBank/DDBJ whole genome shotgun (WGS) entry which is preliminary data.</text>
</comment>
<dbReference type="EMBL" id="JAPNKE010000002">
    <property type="protein sequence ID" value="MCY1008645.1"/>
    <property type="molecule type" value="Genomic_DNA"/>
</dbReference>
<organism evidence="2 3">
    <name type="scientific">Nannocystis pusilla</name>
    <dbReference type="NCBI Taxonomy" id="889268"/>
    <lineage>
        <taxon>Bacteria</taxon>
        <taxon>Pseudomonadati</taxon>
        <taxon>Myxococcota</taxon>
        <taxon>Polyangia</taxon>
        <taxon>Nannocystales</taxon>
        <taxon>Nannocystaceae</taxon>
        <taxon>Nannocystis</taxon>
    </lineage>
</organism>
<proteinExistence type="predicted"/>
<name>A0A9X3ERN3_9BACT</name>
<reference evidence="2" key="1">
    <citation type="submission" date="2022-11" db="EMBL/GenBank/DDBJ databases">
        <title>Minimal conservation of predation-associated metabolite biosynthetic gene clusters underscores biosynthetic potential of Myxococcota including descriptions for ten novel species: Archangium lansinium sp. nov., Myxococcus landrumus sp. nov., Nannocystis bai.</title>
        <authorList>
            <person name="Ahearne A."/>
            <person name="Stevens C."/>
            <person name="Phillips K."/>
        </authorList>
    </citation>
    <scope>NUCLEOTIDE SEQUENCE</scope>
    <source>
        <strain evidence="2">Na p29</strain>
    </source>
</reference>
<evidence type="ECO:0000313" key="2">
    <source>
        <dbReference type="EMBL" id="MCY1008645.1"/>
    </source>
</evidence>
<evidence type="ECO:0000256" key="1">
    <source>
        <dbReference type="SAM" id="MobiDB-lite"/>
    </source>
</evidence>
<keyword evidence="3" id="KW-1185">Reference proteome</keyword>
<accession>A0A9X3ERN3</accession>
<sequence length="503" mass="53745">MPVMLAAGCVDLAQFDTDATTDAATATTSTTSTSGAPPETTLAPTTTGSTAGTTSSDTGEQPTTGIPPGPAPIQRCQLIPALELHEAACAGAEDCEIRGVMRLECDGAAFYPHLAAAPLGDAALYVQTQAVPTFGIQHEAFLLTAQGSAFADMWVTENTFGGRSGELMPRQDGQIELWFQDGQNPPTILYPPHAEIDPEGYSVPTAVRDDIQWFLGTRTRPDDVPMAYFTVGETDIRALYDLPGGRVEQPLIVGAEAWTIWLHEVAGALKMSWSQFSGELDGTFLFVRDLEAPADQPGAPRVRIGDFAAGRPLTAVLSSFGDGAHGVVMTERDLGEPTRLVAGEPWLYEEILGGVTVECPTPTCAGGCGAAPPCVESRAEAWGVGLQNGPEVVRAWHLECPHEVSLTWQEGSYFDILCLCDKCRCEAQAGEIVEQPCELVASTLAPDPNAPDTLLRTETWRRSLGFERSELVVDAVVGDDTLWLLTRSTLPDAQIAVWIVDTE</sequence>
<feature type="compositionally biased region" description="Low complexity" evidence="1">
    <location>
        <begin position="26"/>
        <end position="64"/>
    </location>
</feature>
<dbReference type="RefSeq" id="WP_267771251.1">
    <property type="nucleotide sequence ID" value="NZ_JAPNKE010000002.1"/>
</dbReference>
<dbReference type="AlphaFoldDB" id="A0A9X3ERN3"/>
<evidence type="ECO:0000313" key="3">
    <source>
        <dbReference type="Proteomes" id="UP001150924"/>
    </source>
</evidence>
<protein>
    <submittedName>
        <fullName evidence="2">Uncharacterized protein</fullName>
    </submittedName>
</protein>
<dbReference type="Proteomes" id="UP001150924">
    <property type="component" value="Unassembled WGS sequence"/>
</dbReference>
<feature type="region of interest" description="Disordered" evidence="1">
    <location>
        <begin position="26"/>
        <end position="72"/>
    </location>
</feature>